<dbReference type="SUPFAM" id="SSF54001">
    <property type="entry name" value="Cysteine proteinases"/>
    <property type="match status" value="1"/>
</dbReference>
<dbReference type="GeneID" id="18758238"/>
<dbReference type="InterPro" id="IPR001394">
    <property type="entry name" value="Peptidase_C19_UCH"/>
</dbReference>
<dbReference type="Gene3D" id="3.90.70.10">
    <property type="entry name" value="Cysteine proteinases"/>
    <property type="match status" value="1"/>
</dbReference>
<dbReference type="STRING" id="1072389.K1X1G0"/>
<dbReference type="PANTHER" id="PTHR24006">
    <property type="entry name" value="UBIQUITIN CARBOXYL-TERMINAL HYDROLASE"/>
    <property type="match status" value="1"/>
</dbReference>
<evidence type="ECO:0000256" key="1">
    <source>
        <dbReference type="SAM" id="MobiDB-lite"/>
    </source>
</evidence>
<name>K1X1G0_MARBU</name>
<keyword evidence="4" id="KW-1185">Reference proteome</keyword>
<dbReference type="InterPro" id="IPR050164">
    <property type="entry name" value="Peptidase_C19"/>
</dbReference>
<accession>K1X1G0</accession>
<dbReference type="eggNOG" id="KOG1865">
    <property type="taxonomic scope" value="Eukaryota"/>
</dbReference>
<dbReference type="InterPro" id="IPR038765">
    <property type="entry name" value="Papain-like_cys_pep_sf"/>
</dbReference>
<feature type="compositionally biased region" description="Low complexity" evidence="1">
    <location>
        <begin position="13"/>
        <end position="24"/>
    </location>
</feature>
<sequence length="478" mass="53311">MAREYLNPRFPQSFKKLSLSASPSKKQHPIRSNFFDHKTSSSLSTPFSNKLPLRSRPIMSSSAGSRRQQRDPAVAAPPPPPAAPVQVLTGLEECGILDSMSKKRTRSQSTPSDEARYAKRVKITTISANDDMVTNNRVITRYFGHGLIRKQKRALARMRRDSARMPASSQRGMANPGVLCYRLSLLQSLLHLPGFVNWVMDFLGPEQCVSNHCSDCVSCSLHQLCVAYWSGASLAIPLKHFDNTLKSSGWSTDTEIGHGDPDEQMVKLCDYLRGELPTKYFSLLDHTISMRFNQVIGCPCGNKSVTPNRTTSNLALSMQPKSAAGLTGYVRNLMQDPSPIDDYQCRKCGKKVTARMYSEVTHFPKILSIQLKRIDFSGRKDNSAVKIPATLDLSQYAVDPRYSKGLYELVAVIKHQGTAQYGHYICAARGPDGLWMSYDDLKMSKTTLEAATKNCRGMTPYMMYYEKKRAPLAGEVQA</sequence>
<dbReference type="RefSeq" id="XP_007290192.1">
    <property type="nucleotide sequence ID" value="XM_007290130.1"/>
</dbReference>
<evidence type="ECO:0000259" key="2">
    <source>
        <dbReference type="PROSITE" id="PS50235"/>
    </source>
</evidence>
<dbReference type="InterPro" id="IPR018200">
    <property type="entry name" value="USP_CS"/>
</dbReference>
<feature type="region of interest" description="Disordered" evidence="1">
    <location>
        <begin position="1"/>
        <end position="86"/>
    </location>
</feature>
<dbReference type="GO" id="GO:0005829">
    <property type="term" value="C:cytosol"/>
    <property type="evidence" value="ECO:0007669"/>
    <property type="project" value="TreeGrafter"/>
</dbReference>
<gene>
    <name evidence="3" type="ORF">MBM_02303</name>
</gene>
<dbReference type="GO" id="GO:0004843">
    <property type="term" value="F:cysteine-type deubiquitinase activity"/>
    <property type="evidence" value="ECO:0007669"/>
    <property type="project" value="InterPro"/>
</dbReference>
<dbReference type="CDD" id="cd02257">
    <property type="entry name" value="Peptidase_C19"/>
    <property type="match status" value="1"/>
</dbReference>
<dbReference type="KEGG" id="mbe:MBM_02303"/>
<reference evidence="3 4" key="1">
    <citation type="journal article" date="2012" name="BMC Genomics">
        <title>Sequencing the genome of Marssonina brunnea reveals fungus-poplar co-evolution.</title>
        <authorList>
            <person name="Zhu S."/>
            <person name="Cao Y.-Z."/>
            <person name="Jiang C."/>
            <person name="Tan B.-Y."/>
            <person name="Wang Z."/>
            <person name="Feng S."/>
            <person name="Zhang L."/>
            <person name="Su X.-H."/>
            <person name="Brejova B."/>
            <person name="Vinar T."/>
            <person name="Xu M."/>
            <person name="Wang M.-X."/>
            <person name="Zhang S.-G."/>
            <person name="Huang M.-R."/>
            <person name="Wu R."/>
            <person name="Zhou Y."/>
        </authorList>
    </citation>
    <scope>NUCLEOTIDE SEQUENCE [LARGE SCALE GENOMIC DNA]</scope>
    <source>
        <strain evidence="3 4">MB_m1</strain>
    </source>
</reference>
<dbReference type="GO" id="GO:0005634">
    <property type="term" value="C:nucleus"/>
    <property type="evidence" value="ECO:0007669"/>
    <property type="project" value="TreeGrafter"/>
</dbReference>
<evidence type="ECO:0000313" key="3">
    <source>
        <dbReference type="EMBL" id="EKD19066.1"/>
    </source>
</evidence>
<dbReference type="OrthoDB" id="289038at2759"/>
<dbReference type="InParanoid" id="K1X1G0"/>
<dbReference type="PROSITE" id="PS50235">
    <property type="entry name" value="USP_3"/>
    <property type="match status" value="1"/>
</dbReference>
<dbReference type="AlphaFoldDB" id="K1X1G0"/>
<dbReference type="OMA" id="AVICHIG"/>
<dbReference type="GO" id="GO:0016579">
    <property type="term" value="P:protein deubiquitination"/>
    <property type="evidence" value="ECO:0007669"/>
    <property type="project" value="InterPro"/>
</dbReference>
<protein>
    <recommendedName>
        <fullName evidence="2">USP domain-containing protein</fullName>
    </recommendedName>
</protein>
<dbReference type="Proteomes" id="UP000006753">
    <property type="component" value="Unassembled WGS sequence"/>
</dbReference>
<dbReference type="EMBL" id="JH921431">
    <property type="protein sequence ID" value="EKD19066.1"/>
    <property type="molecule type" value="Genomic_DNA"/>
</dbReference>
<feature type="domain" description="USP" evidence="2">
    <location>
        <begin position="171"/>
        <end position="468"/>
    </location>
</feature>
<evidence type="ECO:0000313" key="4">
    <source>
        <dbReference type="Proteomes" id="UP000006753"/>
    </source>
</evidence>
<dbReference type="InterPro" id="IPR028889">
    <property type="entry name" value="USP"/>
</dbReference>
<organism evidence="3 4">
    <name type="scientific">Marssonina brunnea f. sp. multigermtubi (strain MB_m1)</name>
    <name type="common">Marssonina leaf spot fungus</name>
    <dbReference type="NCBI Taxonomy" id="1072389"/>
    <lineage>
        <taxon>Eukaryota</taxon>
        <taxon>Fungi</taxon>
        <taxon>Dikarya</taxon>
        <taxon>Ascomycota</taxon>
        <taxon>Pezizomycotina</taxon>
        <taxon>Leotiomycetes</taxon>
        <taxon>Helotiales</taxon>
        <taxon>Drepanopezizaceae</taxon>
        <taxon>Drepanopeziza</taxon>
    </lineage>
</organism>
<dbReference type="HOGENOM" id="CLU_571165_0_0_1"/>
<proteinExistence type="predicted"/>
<dbReference type="Pfam" id="PF00443">
    <property type="entry name" value="UCH"/>
    <property type="match status" value="1"/>
</dbReference>
<dbReference type="PROSITE" id="PS00973">
    <property type="entry name" value="USP_2"/>
    <property type="match status" value="1"/>
</dbReference>